<dbReference type="EMBL" id="JAGGNH010000005">
    <property type="protein sequence ID" value="KAJ0971655.1"/>
    <property type="molecule type" value="Genomic_DNA"/>
</dbReference>
<feature type="transmembrane region" description="Helical" evidence="6">
    <location>
        <begin position="182"/>
        <end position="201"/>
    </location>
</feature>
<sequence>MATLSLLRSPAVINPRVSLPRGSRVYATPRLSLKGTGKRHGAVCYASPLTFQTLQWVSAVSAGFSHKVFSFRVLMFAKGTIIQKSFLVPLFALQAPISVVSWIKGEYGTWTAFLALLIRLFYFIPGELDLPFFTLLFVILAPYQVMDLRGTQAGAIVSLAIAGYLAFRHFRAASLRRAFDEGSIIATLAIICLTIASCFFLF</sequence>
<evidence type="ECO:0000256" key="6">
    <source>
        <dbReference type="SAM" id="Phobius"/>
    </source>
</evidence>
<evidence type="ECO:0000256" key="3">
    <source>
        <dbReference type="ARBA" id="ARBA00022692"/>
    </source>
</evidence>
<comment type="caution">
    <text evidence="7">The sequence shown here is derived from an EMBL/GenBank/DDBJ whole genome shotgun (WGS) entry which is preliminary data.</text>
</comment>
<evidence type="ECO:0000313" key="8">
    <source>
        <dbReference type="Proteomes" id="UP001085076"/>
    </source>
</evidence>
<dbReference type="PANTHER" id="PTHR33596">
    <property type="entry name" value="COLD-REGULATED 413 PLASMA MEMBRANE PROTEIN 2"/>
    <property type="match status" value="1"/>
</dbReference>
<name>A0A9D5HCV3_9LILI</name>
<reference evidence="7" key="2">
    <citation type="journal article" date="2022" name="Hortic Res">
        <title>The genome of Dioscorea zingiberensis sheds light on the biosynthesis, origin and evolution of the medicinally important diosgenin saponins.</title>
        <authorList>
            <person name="Li Y."/>
            <person name="Tan C."/>
            <person name="Li Z."/>
            <person name="Guo J."/>
            <person name="Li S."/>
            <person name="Chen X."/>
            <person name="Wang C."/>
            <person name="Dai X."/>
            <person name="Yang H."/>
            <person name="Song W."/>
            <person name="Hou L."/>
            <person name="Xu J."/>
            <person name="Tong Z."/>
            <person name="Xu A."/>
            <person name="Yuan X."/>
            <person name="Wang W."/>
            <person name="Yang Q."/>
            <person name="Chen L."/>
            <person name="Sun Z."/>
            <person name="Wang K."/>
            <person name="Pan B."/>
            <person name="Chen J."/>
            <person name="Bao Y."/>
            <person name="Liu F."/>
            <person name="Qi X."/>
            <person name="Gang D.R."/>
            <person name="Wen J."/>
            <person name="Li J."/>
        </authorList>
    </citation>
    <scope>NUCLEOTIDE SEQUENCE</scope>
    <source>
        <strain evidence="7">Dzin_1.0</strain>
    </source>
</reference>
<keyword evidence="3 6" id="KW-0812">Transmembrane</keyword>
<protein>
    <submittedName>
        <fullName evidence="7">Uncharacterized protein</fullName>
    </submittedName>
</protein>
<dbReference type="Proteomes" id="UP001085076">
    <property type="component" value="Miscellaneous, Linkage group lg05"/>
</dbReference>
<proteinExistence type="inferred from homology"/>
<keyword evidence="8" id="KW-1185">Reference proteome</keyword>
<keyword evidence="4 6" id="KW-1133">Transmembrane helix</keyword>
<evidence type="ECO:0000256" key="4">
    <source>
        <dbReference type="ARBA" id="ARBA00022989"/>
    </source>
</evidence>
<feature type="transmembrane region" description="Helical" evidence="6">
    <location>
        <begin position="153"/>
        <end position="170"/>
    </location>
</feature>
<gene>
    <name evidence="7" type="ORF">J5N97_019614</name>
</gene>
<accession>A0A9D5HCV3</accession>
<keyword evidence="5 6" id="KW-0472">Membrane</keyword>
<comment type="subcellular location">
    <subcellularLocation>
        <location evidence="1">Membrane</location>
        <topology evidence="1">Multi-pass membrane protein</topology>
    </subcellularLocation>
</comment>
<dbReference type="PANTHER" id="PTHR33596:SF17">
    <property type="entry name" value="COLD-REGULATED 413 INNER MEMBRANE PROTEIN 1, CHLOROPLASTIC-RELATED"/>
    <property type="match status" value="1"/>
</dbReference>
<dbReference type="Pfam" id="PF05562">
    <property type="entry name" value="WCOR413"/>
    <property type="match status" value="1"/>
</dbReference>
<evidence type="ECO:0000256" key="5">
    <source>
        <dbReference type="ARBA" id="ARBA00023136"/>
    </source>
</evidence>
<evidence type="ECO:0000256" key="1">
    <source>
        <dbReference type="ARBA" id="ARBA00004141"/>
    </source>
</evidence>
<organism evidence="7 8">
    <name type="scientific">Dioscorea zingiberensis</name>
    <dbReference type="NCBI Taxonomy" id="325984"/>
    <lineage>
        <taxon>Eukaryota</taxon>
        <taxon>Viridiplantae</taxon>
        <taxon>Streptophyta</taxon>
        <taxon>Embryophyta</taxon>
        <taxon>Tracheophyta</taxon>
        <taxon>Spermatophyta</taxon>
        <taxon>Magnoliopsida</taxon>
        <taxon>Liliopsida</taxon>
        <taxon>Dioscoreales</taxon>
        <taxon>Dioscoreaceae</taxon>
        <taxon>Dioscorea</taxon>
    </lineage>
</organism>
<reference evidence="7" key="1">
    <citation type="submission" date="2021-03" db="EMBL/GenBank/DDBJ databases">
        <authorList>
            <person name="Li Z."/>
            <person name="Yang C."/>
        </authorList>
    </citation>
    <scope>NUCLEOTIDE SEQUENCE</scope>
    <source>
        <strain evidence="7">Dzin_1.0</strain>
        <tissue evidence="7">Leaf</tissue>
    </source>
</reference>
<evidence type="ECO:0000313" key="7">
    <source>
        <dbReference type="EMBL" id="KAJ0971655.1"/>
    </source>
</evidence>
<dbReference type="AlphaFoldDB" id="A0A9D5HCV3"/>
<comment type="similarity">
    <text evidence="2">Belongs to the Cold-regulated 413 protein family.</text>
</comment>
<evidence type="ECO:0000256" key="2">
    <source>
        <dbReference type="ARBA" id="ARBA00005852"/>
    </source>
</evidence>
<dbReference type="OrthoDB" id="1928310at2759"/>
<dbReference type="GO" id="GO:0016020">
    <property type="term" value="C:membrane"/>
    <property type="evidence" value="ECO:0007669"/>
    <property type="project" value="UniProtKB-SubCell"/>
</dbReference>
<dbReference type="InterPro" id="IPR008892">
    <property type="entry name" value="COR413"/>
</dbReference>